<dbReference type="InterPro" id="IPR017927">
    <property type="entry name" value="FAD-bd_FR_type"/>
</dbReference>
<keyword evidence="11" id="KW-1185">Reference proteome</keyword>
<dbReference type="PROSITE" id="PS51085">
    <property type="entry name" value="2FE2S_FER_2"/>
    <property type="match status" value="1"/>
</dbReference>
<reference evidence="10 11" key="1">
    <citation type="submission" date="2013-01" db="EMBL/GenBank/DDBJ databases">
        <title>Whole genome shotgun sequence of Gordonia soli NBRC 108243.</title>
        <authorList>
            <person name="Isaki-Nakamura S."/>
            <person name="Hosoyama A."/>
            <person name="Tsuchikane K."/>
            <person name="Ando Y."/>
            <person name="Baba S."/>
            <person name="Ohji S."/>
            <person name="Hamada M."/>
            <person name="Tamura T."/>
            <person name="Yamazoe A."/>
            <person name="Yamazaki S."/>
            <person name="Fujita N."/>
        </authorList>
    </citation>
    <scope>NUCLEOTIDE SEQUENCE [LARGE SCALE GENOMIC DNA]</scope>
    <source>
        <strain evidence="10 11">NBRC 108243</strain>
    </source>
</reference>
<dbReference type="InterPro" id="IPR012675">
    <property type="entry name" value="Beta-grasp_dom_sf"/>
</dbReference>
<dbReference type="CDD" id="cd00207">
    <property type="entry name" value="fer2"/>
    <property type="match status" value="1"/>
</dbReference>
<dbReference type="PANTHER" id="PTHR47354:SF1">
    <property type="entry name" value="CARNITINE MONOOXYGENASE REDUCTASE SUBUNIT"/>
    <property type="match status" value="1"/>
</dbReference>
<dbReference type="EMBL" id="BANX01000007">
    <property type="protein sequence ID" value="GAC67342.1"/>
    <property type="molecule type" value="Genomic_DNA"/>
</dbReference>
<dbReference type="PRINTS" id="PR00409">
    <property type="entry name" value="PHDIOXRDTASE"/>
</dbReference>
<sequence length="328" mass="34703">MTLEIDTLGTDQAPVVGPVGPRELLMRVVGVRDLCPDVREVTFARADGVDLPSFAAGSHLAVAWRDGERNSYSLTGPMIEPRDYTISVRRDRSGRGGSAWIHRLAVGDLVVTSTPRSAFAPVAAARHSVLVAGGIGVTPILSHVRDAVLWNRSFEVLYAHRPGFGPHADDLRELAGHRVTIVHSGRDLLAELASRLADAPLGAHLFTCGPVGMIEAVAAAARDAGWPGKRVHSEPFASAAPLGGTSFAARGAVVPVGEQTTLLEALLARGVAVPNLCRQGVCGECKLTVRGGRIDHRDAYLTDDERAAGDVMMPCVSRAVGDQVELEL</sequence>
<comment type="caution">
    <text evidence="10">The sequence shown here is derived from an EMBL/GenBank/DDBJ whole genome shotgun (WGS) entry which is preliminary data.</text>
</comment>
<comment type="cofactor">
    <cofactor evidence="1">
        <name>FAD</name>
        <dbReference type="ChEBI" id="CHEBI:57692"/>
    </cofactor>
</comment>
<dbReference type="Pfam" id="PF00111">
    <property type="entry name" value="Fer2"/>
    <property type="match status" value="1"/>
</dbReference>
<dbReference type="Gene3D" id="3.10.20.30">
    <property type="match status" value="1"/>
</dbReference>
<dbReference type="Pfam" id="PF22290">
    <property type="entry name" value="DmmA-like_N"/>
    <property type="match status" value="1"/>
</dbReference>
<dbReference type="GO" id="GO:0051537">
    <property type="term" value="F:2 iron, 2 sulfur cluster binding"/>
    <property type="evidence" value="ECO:0007669"/>
    <property type="project" value="UniProtKB-KW"/>
</dbReference>
<accession>M0QIT7</accession>
<evidence type="ECO:0000313" key="10">
    <source>
        <dbReference type="EMBL" id="GAC67342.1"/>
    </source>
</evidence>
<dbReference type="eggNOG" id="COG1018">
    <property type="taxonomic scope" value="Bacteria"/>
</dbReference>
<feature type="domain" description="2Fe-2S ferredoxin-type" evidence="8">
    <location>
        <begin position="243"/>
        <end position="328"/>
    </location>
</feature>
<evidence type="ECO:0000256" key="6">
    <source>
        <dbReference type="ARBA" id="ARBA00023004"/>
    </source>
</evidence>
<evidence type="ECO:0000259" key="9">
    <source>
        <dbReference type="PROSITE" id="PS51384"/>
    </source>
</evidence>
<name>M0QIT7_9ACTN</name>
<evidence type="ECO:0000256" key="3">
    <source>
        <dbReference type="ARBA" id="ARBA00022714"/>
    </source>
</evidence>
<dbReference type="AlphaFoldDB" id="M0QIT7"/>
<dbReference type="InterPro" id="IPR050415">
    <property type="entry name" value="MRET"/>
</dbReference>
<dbReference type="InterPro" id="IPR054582">
    <property type="entry name" value="DmmA-like_N"/>
</dbReference>
<keyword evidence="2" id="KW-0285">Flavoprotein</keyword>
<keyword evidence="4" id="KW-0479">Metal-binding</keyword>
<dbReference type="Proteomes" id="UP000011666">
    <property type="component" value="Unassembled WGS sequence"/>
</dbReference>
<keyword evidence="6" id="KW-0408">Iron</keyword>
<evidence type="ECO:0000256" key="2">
    <source>
        <dbReference type="ARBA" id="ARBA00022630"/>
    </source>
</evidence>
<dbReference type="CDD" id="cd06185">
    <property type="entry name" value="PDR_like"/>
    <property type="match status" value="1"/>
</dbReference>
<feature type="domain" description="FAD-binding FR-type" evidence="9">
    <location>
        <begin position="21"/>
        <end position="122"/>
    </location>
</feature>
<gene>
    <name evidence="10" type="ORF">GS4_07_00910</name>
</gene>
<dbReference type="OrthoDB" id="502624at2"/>
<keyword evidence="3" id="KW-0001">2Fe-2S</keyword>
<evidence type="ECO:0000256" key="1">
    <source>
        <dbReference type="ARBA" id="ARBA00001974"/>
    </source>
</evidence>
<evidence type="ECO:0000256" key="7">
    <source>
        <dbReference type="ARBA" id="ARBA00023014"/>
    </source>
</evidence>
<dbReference type="InterPro" id="IPR017938">
    <property type="entry name" value="Riboflavin_synthase-like_b-brl"/>
</dbReference>
<protein>
    <submittedName>
        <fullName evidence="10">Putative oxidoreductase</fullName>
    </submittedName>
</protein>
<dbReference type="PROSITE" id="PS51384">
    <property type="entry name" value="FAD_FR"/>
    <property type="match status" value="1"/>
</dbReference>
<dbReference type="Gene3D" id="2.40.30.10">
    <property type="entry name" value="Translation factors"/>
    <property type="match status" value="1"/>
</dbReference>
<dbReference type="GO" id="GO:0046872">
    <property type="term" value="F:metal ion binding"/>
    <property type="evidence" value="ECO:0007669"/>
    <property type="project" value="UniProtKB-KW"/>
</dbReference>
<proteinExistence type="predicted"/>
<evidence type="ECO:0000313" key="11">
    <source>
        <dbReference type="Proteomes" id="UP000011666"/>
    </source>
</evidence>
<evidence type="ECO:0000259" key="8">
    <source>
        <dbReference type="PROSITE" id="PS51085"/>
    </source>
</evidence>
<dbReference type="STRING" id="1223545.GS4_07_00910"/>
<dbReference type="InterPro" id="IPR001041">
    <property type="entry name" value="2Fe-2S_ferredoxin-type"/>
</dbReference>
<keyword evidence="5" id="KW-0560">Oxidoreductase</keyword>
<evidence type="ECO:0000256" key="5">
    <source>
        <dbReference type="ARBA" id="ARBA00023002"/>
    </source>
</evidence>
<dbReference type="SUPFAM" id="SSF54292">
    <property type="entry name" value="2Fe-2S ferredoxin-like"/>
    <property type="match status" value="1"/>
</dbReference>
<keyword evidence="7" id="KW-0411">Iron-sulfur</keyword>
<dbReference type="GO" id="GO:0016491">
    <property type="term" value="F:oxidoreductase activity"/>
    <property type="evidence" value="ECO:0007669"/>
    <property type="project" value="UniProtKB-KW"/>
</dbReference>
<dbReference type="SUPFAM" id="SSF52343">
    <property type="entry name" value="Ferredoxin reductase-like, C-terminal NADP-linked domain"/>
    <property type="match status" value="1"/>
</dbReference>
<dbReference type="Gene3D" id="3.40.50.80">
    <property type="entry name" value="Nucleotide-binding domain of ferredoxin-NADP reductase (FNR) module"/>
    <property type="match status" value="1"/>
</dbReference>
<dbReference type="PANTHER" id="PTHR47354">
    <property type="entry name" value="NADH OXIDOREDUCTASE HCR"/>
    <property type="match status" value="1"/>
</dbReference>
<dbReference type="SUPFAM" id="SSF63380">
    <property type="entry name" value="Riboflavin synthase domain-like"/>
    <property type="match status" value="1"/>
</dbReference>
<evidence type="ECO:0000256" key="4">
    <source>
        <dbReference type="ARBA" id="ARBA00022723"/>
    </source>
</evidence>
<organism evidence="10 11">
    <name type="scientific">Gordonia soli NBRC 108243</name>
    <dbReference type="NCBI Taxonomy" id="1223545"/>
    <lineage>
        <taxon>Bacteria</taxon>
        <taxon>Bacillati</taxon>
        <taxon>Actinomycetota</taxon>
        <taxon>Actinomycetes</taxon>
        <taxon>Mycobacteriales</taxon>
        <taxon>Gordoniaceae</taxon>
        <taxon>Gordonia</taxon>
    </lineage>
</organism>
<dbReference type="InterPro" id="IPR036010">
    <property type="entry name" value="2Fe-2S_ferredoxin-like_sf"/>
</dbReference>
<dbReference type="InterPro" id="IPR039261">
    <property type="entry name" value="FNR_nucleotide-bd"/>
</dbReference>